<evidence type="ECO:0000256" key="1">
    <source>
        <dbReference type="SAM" id="MobiDB-lite"/>
    </source>
</evidence>
<sequence length="142" mass="15528">KTTLKDFFEKVKQQPGPTAYKQERGLLSLLKQQGLEDVAPLPRRLPVFSTSTLSCIYNINTASSSAGRGGATGRPAFRVQGPLRPLQRQGPSRRRGCGTAGENPGGSLCFLYKDLSWGGPEKKSVKSLEPSRTPKPYHIQPF</sequence>
<feature type="region of interest" description="Disordered" evidence="1">
    <location>
        <begin position="121"/>
        <end position="142"/>
    </location>
</feature>
<dbReference type="Proteomes" id="UP000007635">
    <property type="component" value="Chromosome IV"/>
</dbReference>
<reference evidence="2 3" key="1">
    <citation type="journal article" date="2021" name="G3 (Bethesda)">
        <title>Improved contiguity of the threespine stickleback genome using long-read sequencing.</title>
        <authorList>
            <person name="Nath S."/>
            <person name="Shaw D.E."/>
            <person name="White M.A."/>
        </authorList>
    </citation>
    <scope>NUCLEOTIDE SEQUENCE [LARGE SCALE GENOMIC DNA]</scope>
    <source>
        <strain evidence="2 3">Lake Benthic</strain>
    </source>
</reference>
<dbReference type="AlphaFoldDB" id="A0AAQ4QXR5"/>
<evidence type="ECO:0000313" key="2">
    <source>
        <dbReference type="Ensembl" id="ENSGACP00000056119.1"/>
    </source>
</evidence>
<reference evidence="2" key="2">
    <citation type="submission" date="2025-08" db="UniProtKB">
        <authorList>
            <consortium name="Ensembl"/>
        </authorList>
    </citation>
    <scope>IDENTIFICATION</scope>
</reference>
<organism evidence="2 3">
    <name type="scientific">Gasterosteus aculeatus aculeatus</name>
    <name type="common">three-spined stickleback</name>
    <dbReference type="NCBI Taxonomy" id="481459"/>
    <lineage>
        <taxon>Eukaryota</taxon>
        <taxon>Metazoa</taxon>
        <taxon>Chordata</taxon>
        <taxon>Craniata</taxon>
        <taxon>Vertebrata</taxon>
        <taxon>Euteleostomi</taxon>
        <taxon>Actinopterygii</taxon>
        <taxon>Neopterygii</taxon>
        <taxon>Teleostei</taxon>
        <taxon>Neoteleostei</taxon>
        <taxon>Acanthomorphata</taxon>
        <taxon>Eupercaria</taxon>
        <taxon>Perciformes</taxon>
        <taxon>Cottioidei</taxon>
        <taxon>Gasterosteales</taxon>
        <taxon>Gasterosteidae</taxon>
        <taxon>Gasterosteus</taxon>
    </lineage>
</organism>
<accession>A0AAQ4QXR5</accession>
<proteinExistence type="predicted"/>
<dbReference type="Ensembl" id="ENSGACT00000066094.1">
    <property type="protein sequence ID" value="ENSGACP00000056119.1"/>
    <property type="gene ID" value="ENSGACG00000023493.1"/>
</dbReference>
<evidence type="ECO:0000313" key="3">
    <source>
        <dbReference type="Proteomes" id="UP000007635"/>
    </source>
</evidence>
<reference evidence="2" key="3">
    <citation type="submission" date="2025-09" db="UniProtKB">
        <authorList>
            <consortium name="Ensembl"/>
        </authorList>
    </citation>
    <scope>IDENTIFICATION</scope>
</reference>
<keyword evidence="3" id="KW-1185">Reference proteome</keyword>
<name>A0AAQ4QXR5_GASAC</name>
<feature type="region of interest" description="Disordered" evidence="1">
    <location>
        <begin position="64"/>
        <end position="107"/>
    </location>
</feature>
<protein>
    <submittedName>
        <fullName evidence="2">Uncharacterized protein</fullName>
    </submittedName>
</protein>